<accession>A0AAD7PUH7</accession>
<dbReference type="InterPro" id="IPR005630">
    <property type="entry name" value="Terpene_synthase_metal-bd"/>
</dbReference>
<dbReference type="Gene3D" id="1.10.600.10">
    <property type="entry name" value="Farnesyl Diphosphate Synthase"/>
    <property type="match status" value="1"/>
</dbReference>
<evidence type="ECO:0000256" key="2">
    <source>
        <dbReference type="ARBA" id="ARBA00022723"/>
    </source>
</evidence>
<dbReference type="InterPro" id="IPR008930">
    <property type="entry name" value="Terpenoid_cyclase/PrenylTrfase"/>
</dbReference>
<dbReference type="InterPro" id="IPR050148">
    <property type="entry name" value="Terpene_synthase-like"/>
</dbReference>
<evidence type="ECO:0000313" key="8">
    <source>
        <dbReference type="Proteomes" id="UP001163823"/>
    </source>
</evidence>
<evidence type="ECO:0000259" key="6">
    <source>
        <dbReference type="Pfam" id="PF03936"/>
    </source>
</evidence>
<comment type="caution">
    <text evidence="7">The sequence shown here is derived from an EMBL/GenBank/DDBJ whole genome shotgun (WGS) entry which is preliminary data.</text>
</comment>
<reference evidence="7" key="1">
    <citation type="journal article" date="2023" name="Science">
        <title>Elucidation of the pathway for biosynthesis of saponin adjuvants from the soapbark tree.</title>
        <authorList>
            <person name="Reed J."/>
            <person name="Orme A."/>
            <person name="El-Demerdash A."/>
            <person name="Owen C."/>
            <person name="Martin L.B.B."/>
            <person name="Misra R.C."/>
            <person name="Kikuchi S."/>
            <person name="Rejzek M."/>
            <person name="Martin A.C."/>
            <person name="Harkess A."/>
            <person name="Leebens-Mack J."/>
            <person name="Louveau T."/>
            <person name="Stephenson M.J."/>
            <person name="Osbourn A."/>
        </authorList>
    </citation>
    <scope>NUCLEOTIDE SEQUENCE</scope>
    <source>
        <strain evidence="7">S10</strain>
    </source>
</reference>
<dbReference type="InterPro" id="IPR008949">
    <property type="entry name" value="Isoprenoid_synthase_dom_sf"/>
</dbReference>
<dbReference type="Pfam" id="PF01397">
    <property type="entry name" value="Terpene_synth"/>
    <property type="match status" value="1"/>
</dbReference>
<feature type="domain" description="Terpene synthase N-terminal" evidence="5">
    <location>
        <begin position="34"/>
        <end position="173"/>
    </location>
</feature>
<evidence type="ECO:0000256" key="1">
    <source>
        <dbReference type="ARBA" id="ARBA00001946"/>
    </source>
</evidence>
<keyword evidence="8" id="KW-1185">Reference proteome</keyword>
<dbReference type="SFLD" id="SFLDG01019">
    <property type="entry name" value="Terpene_Cyclase_Like_1_C_Termi"/>
    <property type="match status" value="1"/>
</dbReference>
<name>A0AAD7PUH7_QUISA</name>
<dbReference type="InterPro" id="IPR036965">
    <property type="entry name" value="Terpene_synth_N_sf"/>
</dbReference>
<dbReference type="Pfam" id="PF03936">
    <property type="entry name" value="Terpene_synth_C"/>
    <property type="match status" value="1"/>
</dbReference>
<keyword evidence="2" id="KW-0479">Metal-binding</keyword>
<evidence type="ECO:0000313" key="7">
    <source>
        <dbReference type="EMBL" id="KAJ7968398.1"/>
    </source>
</evidence>
<dbReference type="KEGG" id="qsa:O6P43_012504"/>
<organism evidence="7 8">
    <name type="scientific">Quillaja saponaria</name>
    <name type="common">Soap bark tree</name>
    <dbReference type="NCBI Taxonomy" id="32244"/>
    <lineage>
        <taxon>Eukaryota</taxon>
        <taxon>Viridiplantae</taxon>
        <taxon>Streptophyta</taxon>
        <taxon>Embryophyta</taxon>
        <taxon>Tracheophyta</taxon>
        <taxon>Spermatophyta</taxon>
        <taxon>Magnoliopsida</taxon>
        <taxon>eudicotyledons</taxon>
        <taxon>Gunneridae</taxon>
        <taxon>Pentapetalae</taxon>
        <taxon>rosids</taxon>
        <taxon>fabids</taxon>
        <taxon>Fabales</taxon>
        <taxon>Quillajaceae</taxon>
        <taxon>Quillaja</taxon>
    </lineage>
</organism>
<dbReference type="SUPFAM" id="SSF48239">
    <property type="entry name" value="Terpenoid cyclases/Protein prenyltransferases"/>
    <property type="match status" value="1"/>
</dbReference>
<keyword evidence="4" id="KW-0456">Lyase</keyword>
<dbReference type="AlphaFoldDB" id="A0AAD7PUH7"/>
<dbReference type="GO" id="GO:0016102">
    <property type="term" value="P:diterpenoid biosynthetic process"/>
    <property type="evidence" value="ECO:0007669"/>
    <property type="project" value="InterPro"/>
</dbReference>
<dbReference type="GO" id="GO:0010333">
    <property type="term" value="F:terpene synthase activity"/>
    <property type="evidence" value="ECO:0007669"/>
    <property type="project" value="InterPro"/>
</dbReference>
<evidence type="ECO:0000259" key="5">
    <source>
        <dbReference type="Pfam" id="PF01397"/>
    </source>
</evidence>
<comment type="cofactor">
    <cofactor evidence="1">
        <name>Mg(2+)</name>
        <dbReference type="ChEBI" id="CHEBI:18420"/>
    </cofactor>
</comment>
<dbReference type="FunFam" id="1.10.600.10:FF:000007">
    <property type="entry name" value="Isoprene synthase, chloroplastic"/>
    <property type="match status" value="1"/>
</dbReference>
<protein>
    <submittedName>
        <fullName evidence="7">Linalool synthase</fullName>
    </submittedName>
</protein>
<gene>
    <name evidence="7" type="ORF">O6P43_012504</name>
</gene>
<dbReference type="GO" id="GO:0000287">
    <property type="term" value="F:magnesium ion binding"/>
    <property type="evidence" value="ECO:0007669"/>
    <property type="project" value="InterPro"/>
</dbReference>
<dbReference type="InterPro" id="IPR044814">
    <property type="entry name" value="Terpene_cyclase_plant_C1"/>
</dbReference>
<dbReference type="SFLD" id="SFLDS00005">
    <property type="entry name" value="Isoprenoid_Synthase_Type_I"/>
    <property type="match status" value="1"/>
</dbReference>
<dbReference type="InterPro" id="IPR001906">
    <property type="entry name" value="Terpene_synth_N"/>
</dbReference>
<dbReference type="InterPro" id="IPR034741">
    <property type="entry name" value="Terpene_cyclase-like_1_C"/>
</dbReference>
<dbReference type="SUPFAM" id="SSF48576">
    <property type="entry name" value="Terpenoid synthases"/>
    <property type="match status" value="1"/>
</dbReference>
<dbReference type="PANTHER" id="PTHR31225">
    <property type="entry name" value="OS04G0344100 PROTEIN-RELATED"/>
    <property type="match status" value="1"/>
</dbReference>
<dbReference type="Proteomes" id="UP001163823">
    <property type="component" value="Chromosome 5"/>
</dbReference>
<feature type="domain" description="Terpene synthase metal-binding" evidence="6">
    <location>
        <begin position="245"/>
        <end position="484"/>
    </location>
</feature>
<evidence type="ECO:0000256" key="3">
    <source>
        <dbReference type="ARBA" id="ARBA00022842"/>
    </source>
</evidence>
<proteinExistence type="predicted"/>
<keyword evidence="3" id="KW-0460">Magnesium</keyword>
<sequence>MSLPTANKWSIAQEHTNSDYRTQHFSLIDDFCNKYATKTKVFKDMLSNMGENSFQGLLMIDAMQRLNIDYHFQEEIDEFLQMQHLNFSTSCSYEHHNIHEVALCFRLLRQQGHYVSTEVFDRFTDKEGKFNKGLGKDIEGMMALYEASQLSIAGEDILDEAGHFSNQILKAMLPYLDDGQAIFVKNTIEHPCHKSLPMFTARKFFSELQGMNEWITSLQEVAKVNFNLVQCIHQDEVLQISKWWRDLGLAKDLKFARDQPLKWYVCSMTCLTDPRLSELRIELTKPISLVYLIDDIFDIYGTLDELTLFTEAVNRWEIEATEQLPDYMKTCFKALYQITDEISYKVYQKYGWNPIDSLRKTWTTLCNAFLVEAKWFASGQLPKAEEYLKNGIVTSGVHVALVHIFFLLGQDITKERIHLLDTIPGIISSPATILRLWDDLGSAKDENQEGNDGSYMECYMMENQGCSSTRAREHVMSMISDAWKSLNQHCLIENQLDATFTKACLNVARMVPLLYTYDDQQCLPSLEAHVKSLLYDSVTLS</sequence>
<dbReference type="Gene3D" id="1.50.10.130">
    <property type="entry name" value="Terpene synthase, N-terminal domain"/>
    <property type="match status" value="1"/>
</dbReference>
<dbReference type="CDD" id="cd00684">
    <property type="entry name" value="Terpene_cyclase_plant_C1"/>
    <property type="match status" value="1"/>
</dbReference>
<evidence type="ECO:0000256" key="4">
    <source>
        <dbReference type="ARBA" id="ARBA00023239"/>
    </source>
</evidence>
<dbReference type="PANTHER" id="PTHR31225:SF0">
    <property type="entry name" value="S-(+)-LINALOOL SYNTHASE, CHLOROPLASTIC"/>
    <property type="match status" value="1"/>
</dbReference>
<dbReference type="EMBL" id="JARAOO010000005">
    <property type="protein sequence ID" value="KAJ7968398.1"/>
    <property type="molecule type" value="Genomic_DNA"/>
</dbReference>